<organism evidence="2 3">
    <name type="scientific">Trachipleistophora hominis</name>
    <name type="common">Microsporidian parasite</name>
    <dbReference type="NCBI Taxonomy" id="72359"/>
    <lineage>
        <taxon>Eukaryota</taxon>
        <taxon>Fungi</taxon>
        <taxon>Fungi incertae sedis</taxon>
        <taxon>Microsporidia</taxon>
        <taxon>Pleistophoridae</taxon>
        <taxon>Trachipleistophora</taxon>
    </lineage>
</organism>
<evidence type="ECO:0000256" key="1">
    <source>
        <dbReference type="SAM" id="MobiDB-lite"/>
    </source>
</evidence>
<dbReference type="InParanoid" id="L7JZ96"/>
<dbReference type="EMBL" id="JH993832">
    <property type="protein sequence ID" value="ELQ76645.1"/>
    <property type="molecule type" value="Genomic_DNA"/>
</dbReference>
<keyword evidence="3" id="KW-1185">Reference proteome</keyword>
<evidence type="ECO:0000313" key="3">
    <source>
        <dbReference type="Proteomes" id="UP000011185"/>
    </source>
</evidence>
<sequence length="586" mass="67800">MLADHIYPYEQRVLCVSLKYSIIKYITICQILNLTRDYIEEWNFTDLLLKLNLKLLLENVIFGAERKLDTLFLHALQTILNNISGVVNEEAEALKCCNNHSDCKLEVKVTNSANDSLFSSSSSKNSQIIDIIYTNLRRMYAESSDYHTYMVLKQINFENLCQLKEFKALLNKNEEGVKNNDVKLEHNFYNRSNKEKFYNISSLSGDKSILAKKPVDSRNVGGEDFENSQDKQTHMVQGVRTDQNHPTISDTKHLYNDNTRLNTFNEPINTEALHNVNTGEESDFKNLNIGDIDDTFSNITLNNAKIKTKTGHDQDYPNLKIELLSSNQKQRLLEFELSKNDPNREIVSYCLKALLNDYKYASGMVFNKSKVVIRKKLSNFCLYCNFYQYDKIGDQLLFKITAPGGFTALIVRNGQLLKIQVEKGVENVVLLPSPVNNLYALGLEYNNKVLKIHLNEIKLPVTIKGAKLLEVGENFRGIIPRIVYYENVPYNEKYLENLDNISYYAKYINELEKICQYYNHNGVIVDSSMPYFLSKNSFHVNVDNLMINTLYDFLNSEGFTKAFLEKLKKDAEFRSILEQYYMDYNT</sequence>
<name>L7JZ96_TRAHO</name>
<dbReference type="OrthoDB" id="2187603at2759"/>
<reference evidence="2 3" key="1">
    <citation type="journal article" date="2012" name="PLoS Pathog.">
        <title>The genome of the obligate intracellular parasite Trachipleistophora hominis: new insights into microsporidian genome dynamics and reductive evolution.</title>
        <authorList>
            <person name="Heinz E."/>
            <person name="Williams T.A."/>
            <person name="Nakjang S."/>
            <person name="Noel C.J."/>
            <person name="Swan D.C."/>
            <person name="Goldberg A.V."/>
            <person name="Harris S.R."/>
            <person name="Weinmaier T."/>
            <person name="Markert S."/>
            <person name="Becher D."/>
            <person name="Bernhardt J."/>
            <person name="Dagan T."/>
            <person name="Hacker C."/>
            <person name="Lucocq J.M."/>
            <person name="Schweder T."/>
            <person name="Rattei T."/>
            <person name="Hall N."/>
            <person name="Hirt R.P."/>
            <person name="Embley T.M."/>
        </authorList>
    </citation>
    <scope>NUCLEOTIDE SEQUENCE [LARGE SCALE GENOMIC DNA]</scope>
</reference>
<proteinExistence type="predicted"/>
<dbReference type="AlphaFoldDB" id="L7JZ96"/>
<dbReference type="STRING" id="72359.L7JZ96"/>
<dbReference type="VEuPathDB" id="MicrosporidiaDB:THOM_0364"/>
<dbReference type="HOGENOM" id="CLU_465535_0_0_1"/>
<dbReference type="Proteomes" id="UP000011185">
    <property type="component" value="Unassembled WGS sequence"/>
</dbReference>
<feature type="region of interest" description="Disordered" evidence="1">
    <location>
        <begin position="217"/>
        <end position="249"/>
    </location>
</feature>
<gene>
    <name evidence="2" type="ORF">THOM_0364</name>
</gene>
<accession>L7JZ96</accession>
<evidence type="ECO:0000313" key="2">
    <source>
        <dbReference type="EMBL" id="ELQ76645.1"/>
    </source>
</evidence>
<protein>
    <submittedName>
        <fullName evidence="2">Uncharacterized protein</fullName>
    </submittedName>
</protein>
<feature type="compositionally biased region" description="Polar residues" evidence="1">
    <location>
        <begin position="240"/>
        <end position="249"/>
    </location>
</feature>